<keyword evidence="3" id="KW-1185">Reference proteome</keyword>
<organism evidence="2 3">
    <name type="scientific">Nitratiruptor tergarcus DSM 16512</name>
    <dbReference type="NCBI Taxonomy" id="1069081"/>
    <lineage>
        <taxon>Bacteria</taxon>
        <taxon>Pseudomonadati</taxon>
        <taxon>Campylobacterota</taxon>
        <taxon>Epsilonproteobacteria</taxon>
        <taxon>Nautiliales</taxon>
        <taxon>Nitratiruptoraceae</taxon>
        <taxon>Nitratiruptor</taxon>
    </lineage>
</organism>
<dbReference type="RefSeq" id="WP_084275702.1">
    <property type="nucleotide sequence ID" value="NZ_AP026671.1"/>
</dbReference>
<dbReference type="AlphaFoldDB" id="A0A1W1WT57"/>
<dbReference type="STRING" id="1069081.SAMN05660197_1285"/>
<dbReference type="OrthoDB" id="9849293at2"/>
<sequence length="136" mass="15780">MQIPKNMAELKEYVAENFAKLSNEAQLEVLKTLHKFIKNEDIVKKELELEQKLLDEEKATKICAIDDEEATIQEEILEEIRRHNHVDVHQFKDASSDPRDEDAKYVDKTLDKPVKDPNDPLADYIDELEDKENSGS</sequence>
<name>A0A1W1WT57_9BACT</name>
<evidence type="ECO:0000313" key="2">
    <source>
        <dbReference type="EMBL" id="SMC09477.1"/>
    </source>
</evidence>
<gene>
    <name evidence="2" type="ORF">SAMN05660197_1285</name>
</gene>
<dbReference type="Proteomes" id="UP000192602">
    <property type="component" value="Unassembled WGS sequence"/>
</dbReference>
<proteinExistence type="predicted"/>
<reference evidence="3" key="1">
    <citation type="submission" date="2017-04" db="EMBL/GenBank/DDBJ databases">
        <authorList>
            <person name="Varghese N."/>
            <person name="Submissions S."/>
        </authorList>
    </citation>
    <scope>NUCLEOTIDE SEQUENCE [LARGE SCALE GENOMIC DNA]</scope>
    <source>
        <strain evidence="3">DSM 16512</strain>
    </source>
</reference>
<dbReference type="EMBL" id="FWWZ01000001">
    <property type="protein sequence ID" value="SMC09477.1"/>
    <property type="molecule type" value="Genomic_DNA"/>
</dbReference>
<feature type="region of interest" description="Disordered" evidence="1">
    <location>
        <begin position="88"/>
        <end position="122"/>
    </location>
</feature>
<evidence type="ECO:0000313" key="3">
    <source>
        <dbReference type="Proteomes" id="UP000192602"/>
    </source>
</evidence>
<feature type="compositionally biased region" description="Basic and acidic residues" evidence="1">
    <location>
        <begin position="88"/>
        <end position="118"/>
    </location>
</feature>
<protein>
    <submittedName>
        <fullName evidence="2">Uncharacterized protein</fullName>
    </submittedName>
</protein>
<accession>A0A1W1WT57</accession>
<evidence type="ECO:0000256" key="1">
    <source>
        <dbReference type="SAM" id="MobiDB-lite"/>
    </source>
</evidence>